<feature type="domain" description="Ketoreductase" evidence="2">
    <location>
        <begin position="5"/>
        <end position="181"/>
    </location>
</feature>
<dbReference type="EMBL" id="JAVDRD010000005">
    <property type="protein sequence ID" value="MDR6511559.1"/>
    <property type="molecule type" value="Genomic_DNA"/>
</dbReference>
<dbReference type="InterPro" id="IPR057326">
    <property type="entry name" value="KR_dom"/>
</dbReference>
<accession>A0ABU1MMJ9</accession>
<name>A0ABU1MMJ9_9SPHN</name>
<dbReference type="PANTHER" id="PTHR42760">
    <property type="entry name" value="SHORT-CHAIN DEHYDROGENASES/REDUCTASES FAMILY MEMBER"/>
    <property type="match status" value="1"/>
</dbReference>
<dbReference type="CDD" id="cd05233">
    <property type="entry name" value="SDR_c"/>
    <property type="match status" value="1"/>
</dbReference>
<dbReference type="Proteomes" id="UP001184150">
    <property type="component" value="Unassembled WGS sequence"/>
</dbReference>
<comment type="similarity">
    <text evidence="1">Belongs to the short-chain dehydrogenases/reductases (SDR) family.</text>
</comment>
<dbReference type="Gene3D" id="3.40.50.720">
    <property type="entry name" value="NAD(P)-binding Rossmann-like Domain"/>
    <property type="match status" value="1"/>
</dbReference>
<evidence type="ECO:0000256" key="1">
    <source>
        <dbReference type="ARBA" id="ARBA00006484"/>
    </source>
</evidence>
<dbReference type="InterPro" id="IPR002347">
    <property type="entry name" value="SDR_fam"/>
</dbReference>
<protein>
    <submittedName>
        <fullName evidence="3">NAD(P)-dependent dehydrogenase (Short-subunit alcohol dehydrogenase family)</fullName>
    </submittedName>
</protein>
<proteinExistence type="inferred from homology"/>
<evidence type="ECO:0000259" key="2">
    <source>
        <dbReference type="SMART" id="SM00822"/>
    </source>
</evidence>
<dbReference type="InterPro" id="IPR020904">
    <property type="entry name" value="Sc_DH/Rdtase_CS"/>
</dbReference>
<reference evidence="3 4" key="1">
    <citation type="submission" date="2023-07" db="EMBL/GenBank/DDBJ databases">
        <title>Sorghum-associated microbial communities from plants grown in Nebraska, USA.</title>
        <authorList>
            <person name="Schachtman D."/>
        </authorList>
    </citation>
    <scope>NUCLEOTIDE SEQUENCE [LARGE SCALE GENOMIC DNA]</scope>
    <source>
        <strain evidence="3 4">DS1027</strain>
    </source>
</reference>
<dbReference type="SMART" id="SM00822">
    <property type="entry name" value="PKS_KR"/>
    <property type="match status" value="1"/>
</dbReference>
<dbReference type="PANTHER" id="PTHR42760:SF123">
    <property type="entry name" value="OXIDOREDUCTASE"/>
    <property type="match status" value="1"/>
</dbReference>
<organism evidence="3 4">
    <name type="scientific">Novosphingobium capsulatum</name>
    <dbReference type="NCBI Taxonomy" id="13688"/>
    <lineage>
        <taxon>Bacteria</taxon>
        <taxon>Pseudomonadati</taxon>
        <taxon>Pseudomonadota</taxon>
        <taxon>Alphaproteobacteria</taxon>
        <taxon>Sphingomonadales</taxon>
        <taxon>Sphingomonadaceae</taxon>
        <taxon>Novosphingobium</taxon>
    </lineage>
</organism>
<evidence type="ECO:0000313" key="4">
    <source>
        <dbReference type="Proteomes" id="UP001184150"/>
    </source>
</evidence>
<sequence length="252" mass="25641">MAIDHVIFVTGAGSGIGLASAEAILAAGGSVIAADRDDSALDALKARHGERLYCAVLDITDEAAIARAMDDGMAALGPLGGVVNSAGTGCDIPALETDSALFRQILDINVTGNFIVAREAASRMQDGGSIVNITSVSGISGNAGRAAYGASKGGMDALTRILAVEWAGLGVRVNAVAPGPIDTPLARQVHSAAVREQWCAMVPMGRYGTPEEVTRAVLFLLDTVQSSYVTGQTICVDGGFTITGLRPAVKAA</sequence>
<dbReference type="PRINTS" id="PR00081">
    <property type="entry name" value="GDHRDH"/>
</dbReference>
<evidence type="ECO:0000313" key="3">
    <source>
        <dbReference type="EMBL" id="MDR6511559.1"/>
    </source>
</evidence>
<comment type="caution">
    <text evidence="3">The sequence shown here is derived from an EMBL/GenBank/DDBJ whole genome shotgun (WGS) entry which is preliminary data.</text>
</comment>
<dbReference type="PROSITE" id="PS00061">
    <property type="entry name" value="ADH_SHORT"/>
    <property type="match status" value="1"/>
</dbReference>
<dbReference type="InterPro" id="IPR036291">
    <property type="entry name" value="NAD(P)-bd_dom_sf"/>
</dbReference>
<gene>
    <name evidence="3" type="ORF">J2792_002431</name>
</gene>
<dbReference type="PRINTS" id="PR00080">
    <property type="entry name" value="SDRFAMILY"/>
</dbReference>
<keyword evidence="4" id="KW-1185">Reference proteome</keyword>
<dbReference type="Pfam" id="PF13561">
    <property type="entry name" value="adh_short_C2"/>
    <property type="match status" value="1"/>
</dbReference>
<dbReference type="RefSeq" id="WP_169050015.1">
    <property type="nucleotide sequence ID" value="NZ_JAVDRD010000005.1"/>
</dbReference>
<dbReference type="SUPFAM" id="SSF51735">
    <property type="entry name" value="NAD(P)-binding Rossmann-fold domains"/>
    <property type="match status" value="1"/>
</dbReference>